<dbReference type="PROSITE" id="PS50932">
    <property type="entry name" value="HTH_LACI_2"/>
    <property type="match status" value="1"/>
</dbReference>
<dbReference type="SUPFAM" id="SSF47413">
    <property type="entry name" value="lambda repressor-like DNA-binding domains"/>
    <property type="match status" value="1"/>
</dbReference>
<dbReference type="PANTHER" id="PTHR30146:SF153">
    <property type="entry name" value="LACTOSE OPERON REPRESSOR"/>
    <property type="match status" value="1"/>
</dbReference>
<dbReference type="SUPFAM" id="SSF53822">
    <property type="entry name" value="Periplasmic binding protein-like I"/>
    <property type="match status" value="1"/>
</dbReference>
<dbReference type="Gene3D" id="1.10.260.40">
    <property type="entry name" value="lambda repressor-like DNA-binding domains"/>
    <property type="match status" value="1"/>
</dbReference>
<dbReference type="CDD" id="cd01392">
    <property type="entry name" value="HTH_LacI"/>
    <property type="match status" value="1"/>
</dbReference>
<evidence type="ECO:0000256" key="1">
    <source>
        <dbReference type="ARBA" id="ARBA00023015"/>
    </source>
</evidence>
<gene>
    <name evidence="5" type="ORF">CHU95_11170</name>
</gene>
<accession>A0A255Z0V0</accession>
<keyword evidence="3" id="KW-0804">Transcription</keyword>
<keyword evidence="1" id="KW-0805">Transcription regulation</keyword>
<evidence type="ECO:0000256" key="3">
    <source>
        <dbReference type="ARBA" id="ARBA00023163"/>
    </source>
</evidence>
<evidence type="ECO:0000256" key="2">
    <source>
        <dbReference type="ARBA" id="ARBA00023125"/>
    </source>
</evidence>
<dbReference type="InterPro" id="IPR028082">
    <property type="entry name" value="Peripla_BP_I"/>
</dbReference>
<protein>
    <submittedName>
        <fullName evidence="5">Transcriptional regulator</fullName>
    </submittedName>
</protein>
<dbReference type="Pfam" id="PF13377">
    <property type="entry name" value="Peripla_BP_3"/>
    <property type="match status" value="1"/>
</dbReference>
<dbReference type="OrthoDB" id="9772505at2"/>
<evidence type="ECO:0000313" key="5">
    <source>
        <dbReference type="EMBL" id="OYQ34564.1"/>
    </source>
</evidence>
<dbReference type="CDD" id="cd01545">
    <property type="entry name" value="PBP1_SalR"/>
    <property type="match status" value="1"/>
</dbReference>
<dbReference type="SMART" id="SM00354">
    <property type="entry name" value="HTH_LACI"/>
    <property type="match status" value="1"/>
</dbReference>
<keyword evidence="2" id="KW-0238">DNA-binding</keyword>
<dbReference type="InterPro" id="IPR000843">
    <property type="entry name" value="HTH_LacI"/>
</dbReference>
<feature type="domain" description="HTH lacI-type" evidence="4">
    <location>
        <begin position="61"/>
        <end position="115"/>
    </location>
</feature>
<dbReference type="AlphaFoldDB" id="A0A255Z0V0"/>
<dbReference type="Proteomes" id="UP000216998">
    <property type="component" value="Unassembled WGS sequence"/>
</dbReference>
<evidence type="ECO:0000259" key="4">
    <source>
        <dbReference type="PROSITE" id="PS50932"/>
    </source>
</evidence>
<comment type="caution">
    <text evidence="5">The sequence shown here is derived from an EMBL/GenBank/DDBJ whole genome shotgun (WGS) entry which is preliminary data.</text>
</comment>
<keyword evidence="6" id="KW-1185">Reference proteome</keyword>
<organism evidence="5 6">
    <name type="scientific">Niveispirillum lacus</name>
    <dbReference type="NCBI Taxonomy" id="1981099"/>
    <lineage>
        <taxon>Bacteria</taxon>
        <taxon>Pseudomonadati</taxon>
        <taxon>Pseudomonadota</taxon>
        <taxon>Alphaproteobacteria</taxon>
        <taxon>Rhodospirillales</taxon>
        <taxon>Azospirillaceae</taxon>
        <taxon>Niveispirillum</taxon>
    </lineage>
</organism>
<evidence type="ECO:0000313" key="6">
    <source>
        <dbReference type="Proteomes" id="UP000216998"/>
    </source>
</evidence>
<dbReference type="Pfam" id="PF00356">
    <property type="entry name" value="LacI"/>
    <property type="match status" value="1"/>
</dbReference>
<dbReference type="EMBL" id="NOXU01000028">
    <property type="protein sequence ID" value="OYQ34564.1"/>
    <property type="molecule type" value="Genomic_DNA"/>
</dbReference>
<dbReference type="InterPro" id="IPR046335">
    <property type="entry name" value="LacI/GalR-like_sensor"/>
</dbReference>
<sequence>MSSGQAHSFPWLSAPRGQAGTNLTSLSDTCKRHALSEFWGWVSRPLAAFTNGYSIVADRKPTIIDVARAAGASIKTVSRVMNNERYVSAETRERVLKVMAELQFQPNKSAQSLKGDKSYLIAHVYGDPGGYYTGQIQMGLLTRFRDQGYHLLIEEIDYRGDDVEDRVSKLVNQLNLDGVVVTAPVTDNDTVMSVIERAKVPYVRVTPQREREGGSSVRIDERAASNDLTMHLLAFGHRRIGFIKGPEHHAGTRLRYSGYCDALREYGLEPDPEIIEQGGFTYRSALPCARRLLSLTEPPTAIVASNDEMAAAVLSVAHDRGLSLPGDLSVVGFDDIELAEMVWPPLTTVKQPIQELADAAAEILVNILTRKKQPGETTPVIHRVLPHHVVIRRSTAPPARR</sequence>
<dbReference type="Gene3D" id="3.40.50.2300">
    <property type="match status" value="2"/>
</dbReference>
<proteinExistence type="predicted"/>
<name>A0A255Z0V0_9PROT</name>
<dbReference type="GO" id="GO:0003700">
    <property type="term" value="F:DNA-binding transcription factor activity"/>
    <property type="evidence" value="ECO:0007669"/>
    <property type="project" value="TreeGrafter"/>
</dbReference>
<dbReference type="GO" id="GO:0000976">
    <property type="term" value="F:transcription cis-regulatory region binding"/>
    <property type="evidence" value="ECO:0007669"/>
    <property type="project" value="TreeGrafter"/>
</dbReference>
<dbReference type="InterPro" id="IPR010982">
    <property type="entry name" value="Lambda_DNA-bd_dom_sf"/>
</dbReference>
<reference evidence="5 6" key="1">
    <citation type="submission" date="2017-07" db="EMBL/GenBank/DDBJ databases">
        <title>Niveispirillum cyanobacteriorum sp. nov., isolated from cyanobacterial aggregates in a eutrophic lake.</title>
        <authorList>
            <person name="Cai H."/>
        </authorList>
    </citation>
    <scope>NUCLEOTIDE SEQUENCE [LARGE SCALE GENOMIC DNA]</scope>
    <source>
        <strain evidence="6">TH1-14</strain>
    </source>
</reference>
<dbReference type="PANTHER" id="PTHR30146">
    <property type="entry name" value="LACI-RELATED TRANSCRIPTIONAL REPRESSOR"/>
    <property type="match status" value="1"/>
</dbReference>